<sequence length="310" mass="36316">MADTASPATMEAIRSQLIQCSKRLDPKNPGVVVRFYKPVFDESAQRVLRFEDRSQQQCYHDKVVSEGQKIIRGPLKRGDKRLRCYLFRLPLHLRFRIYGELFEHDESAIEIGRLRHTGIGNLAILRVSHDIYHEASIALYHSLGYRRLFVRTYGVSTANILTRFPKPLPCCGHRQHNWIKHACRIHRAGWYRPLGSVLFFLGATDLKIALQRRWSFEEFITILTKNEPLHIYKLSIVVTDNWKVNGFDERQLIKCLFSGAFELLGALNFRGFTAEERDLIEKLIHERKLPNVRIEREKRDIRARILRPSL</sequence>
<evidence type="ECO:0000313" key="1">
    <source>
        <dbReference type="EMBL" id="KAL2785475.1"/>
    </source>
</evidence>
<protein>
    <submittedName>
        <fullName evidence="1">Uncharacterized protein</fullName>
    </submittedName>
</protein>
<accession>A0ABR4FQE4</accession>
<dbReference type="Proteomes" id="UP001610563">
    <property type="component" value="Unassembled WGS sequence"/>
</dbReference>
<organism evidence="1 2">
    <name type="scientific">Aspergillus keveii</name>
    <dbReference type="NCBI Taxonomy" id="714993"/>
    <lineage>
        <taxon>Eukaryota</taxon>
        <taxon>Fungi</taxon>
        <taxon>Dikarya</taxon>
        <taxon>Ascomycota</taxon>
        <taxon>Pezizomycotina</taxon>
        <taxon>Eurotiomycetes</taxon>
        <taxon>Eurotiomycetidae</taxon>
        <taxon>Eurotiales</taxon>
        <taxon>Aspergillaceae</taxon>
        <taxon>Aspergillus</taxon>
        <taxon>Aspergillus subgen. Nidulantes</taxon>
    </lineage>
</organism>
<proteinExistence type="predicted"/>
<name>A0ABR4FQE4_9EURO</name>
<keyword evidence="2" id="KW-1185">Reference proteome</keyword>
<comment type="caution">
    <text evidence="1">The sequence shown here is derived from an EMBL/GenBank/DDBJ whole genome shotgun (WGS) entry which is preliminary data.</text>
</comment>
<evidence type="ECO:0000313" key="2">
    <source>
        <dbReference type="Proteomes" id="UP001610563"/>
    </source>
</evidence>
<reference evidence="1 2" key="1">
    <citation type="submission" date="2024-07" db="EMBL/GenBank/DDBJ databases">
        <title>Section-level genome sequencing and comparative genomics of Aspergillus sections Usti and Cavernicolus.</title>
        <authorList>
            <consortium name="Lawrence Berkeley National Laboratory"/>
            <person name="Nybo J.L."/>
            <person name="Vesth T.C."/>
            <person name="Theobald S."/>
            <person name="Frisvad J.C."/>
            <person name="Larsen T.O."/>
            <person name="Kjaerboelling I."/>
            <person name="Rothschild-Mancinelli K."/>
            <person name="Lyhne E.K."/>
            <person name="Kogle M.E."/>
            <person name="Barry K."/>
            <person name="Clum A."/>
            <person name="Na H."/>
            <person name="Ledsgaard L."/>
            <person name="Lin J."/>
            <person name="Lipzen A."/>
            <person name="Kuo A."/>
            <person name="Riley R."/>
            <person name="Mondo S."/>
            <person name="Labutti K."/>
            <person name="Haridas S."/>
            <person name="Pangalinan J."/>
            <person name="Salamov A.A."/>
            <person name="Simmons B.A."/>
            <person name="Magnuson J.K."/>
            <person name="Chen J."/>
            <person name="Drula E."/>
            <person name="Henrissat B."/>
            <person name="Wiebenga A."/>
            <person name="Lubbers R.J."/>
            <person name="Gomes A.C."/>
            <person name="Makela M.R."/>
            <person name="Stajich J."/>
            <person name="Grigoriev I.V."/>
            <person name="Mortensen U.H."/>
            <person name="De Vries R.P."/>
            <person name="Baker S.E."/>
            <person name="Andersen M.R."/>
        </authorList>
    </citation>
    <scope>NUCLEOTIDE SEQUENCE [LARGE SCALE GENOMIC DNA]</scope>
    <source>
        <strain evidence="1 2">CBS 209.92</strain>
    </source>
</reference>
<dbReference type="EMBL" id="JBFTWV010000143">
    <property type="protein sequence ID" value="KAL2785475.1"/>
    <property type="molecule type" value="Genomic_DNA"/>
</dbReference>
<gene>
    <name evidence="1" type="ORF">BJX66DRAFT_329269</name>
</gene>